<evidence type="ECO:0000256" key="1">
    <source>
        <dbReference type="SAM" id="MobiDB-lite"/>
    </source>
</evidence>
<dbReference type="EMBL" id="KN832999">
    <property type="protein sequence ID" value="KIM81334.1"/>
    <property type="molecule type" value="Genomic_DNA"/>
</dbReference>
<evidence type="ECO:0000313" key="3">
    <source>
        <dbReference type="Proteomes" id="UP000054166"/>
    </source>
</evidence>
<name>A0A0C3FNK8_PILCF</name>
<reference evidence="2 3" key="1">
    <citation type="submission" date="2014-04" db="EMBL/GenBank/DDBJ databases">
        <authorList>
            <consortium name="DOE Joint Genome Institute"/>
            <person name="Kuo A."/>
            <person name="Tarkka M."/>
            <person name="Buscot F."/>
            <person name="Kohler A."/>
            <person name="Nagy L.G."/>
            <person name="Floudas D."/>
            <person name="Copeland A."/>
            <person name="Barry K.W."/>
            <person name="Cichocki N."/>
            <person name="Veneault-Fourrey C."/>
            <person name="LaButti K."/>
            <person name="Lindquist E.A."/>
            <person name="Lipzen A."/>
            <person name="Lundell T."/>
            <person name="Morin E."/>
            <person name="Murat C."/>
            <person name="Sun H."/>
            <person name="Tunlid A."/>
            <person name="Henrissat B."/>
            <person name="Grigoriev I.V."/>
            <person name="Hibbett D.S."/>
            <person name="Martin F."/>
            <person name="Nordberg H.P."/>
            <person name="Cantor M.N."/>
            <person name="Hua S.X."/>
        </authorList>
    </citation>
    <scope>NUCLEOTIDE SEQUENCE [LARGE SCALE GENOMIC DNA]</scope>
    <source>
        <strain evidence="2 3">F 1598</strain>
    </source>
</reference>
<dbReference type="AlphaFoldDB" id="A0A0C3FNK8"/>
<dbReference type="Proteomes" id="UP000054166">
    <property type="component" value="Unassembled WGS sequence"/>
</dbReference>
<protein>
    <submittedName>
        <fullName evidence="2">Uncharacterized protein</fullName>
    </submittedName>
</protein>
<organism evidence="2 3">
    <name type="scientific">Piloderma croceum (strain F 1598)</name>
    <dbReference type="NCBI Taxonomy" id="765440"/>
    <lineage>
        <taxon>Eukaryota</taxon>
        <taxon>Fungi</taxon>
        <taxon>Dikarya</taxon>
        <taxon>Basidiomycota</taxon>
        <taxon>Agaricomycotina</taxon>
        <taxon>Agaricomycetes</taxon>
        <taxon>Agaricomycetidae</taxon>
        <taxon>Atheliales</taxon>
        <taxon>Atheliaceae</taxon>
        <taxon>Piloderma</taxon>
    </lineage>
</organism>
<feature type="region of interest" description="Disordered" evidence="1">
    <location>
        <begin position="26"/>
        <end position="60"/>
    </location>
</feature>
<sequence length="60" mass="6784">MFQMHCTQPIMYNNGPLHQVERCSRSSYEDDDGRMQGGKNTAAHEPEFQIGALKVDDRAA</sequence>
<dbReference type="InParanoid" id="A0A0C3FNK8"/>
<evidence type="ECO:0000313" key="2">
    <source>
        <dbReference type="EMBL" id="KIM81334.1"/>
    </source>
</evidence>
<reference evidence="3" key="2">
    <citation type="submission" date="2015-01" db="EMBL/GenBank/DDBJ databases">
        <title>Evolutionary Origins and Diversification of the Mycorrhizal Mutualists.</title>
        <authorList>
            <consortium name="DOE Joint Genome Institute"/>
            <consortium name="Mycorrhizal Genomics Consortium"/>
            <person name="Kohler A."/>
            <person name="Kuo A."/>
            <person name="Nagy L.G."/>
            <person name="Floudas D."/>
            <person name="Copeland A."/>
            <person name="Barry K.W."/>
            <person name="Cichocki N."/>
            <person name="Veneault-Fourrey C."/>
            <person name="LaButti K."/>
            <person name="Lindquist E.A."/>
            <person name="Lipzen A."/>
            <person name="Lundell T."/>
            <person name="Morin E."/>
            <person name="Murat C."/>
            <person name="Riley R."/>
            <person name="Ohm R."/>
            <person name="Sun H."/>
            <person name="Tunlid A."/>
            <person name="Henrissat B."/>
            <person name="Grigoriev I.V."/>
            <person name="Hibbett D.S."/>
            <person name="Martin F."/>
        </authorList>
    </citation>
    <scope>NUCLEOTIDE SEQUENCE [LARGE SCALE GENOMIC DNA]</scope>
    <source>
        <strain evidence="3">F 1598</strain>
    </source>
</reference>
<gene>
    <name evidence="2" type="ORF">PILCRDRAFT_8702</name>
</gene>
<accession>A0A0C3FNK8</accession>
<keyword evidence="3" id="KW-1185">Reference proteome</keyword>
<proteinExistence type="predicted"/>
<dbReference type="HOGENOM" id="CLU_2942609_0_0_1"/>